<evidence type="ECO:0000313" key="2">
    <source>
        <dbReference type="EMBL" id="TGL28500.1"/>
    </source>
</evidence>
<gene>
    <name evidence="2" type="ORF">EHQ52_19760</name>
</gene>
<evidence type="ECO:0000259" key="1">
    <source>
        <dbReference type="Pfam" id="PF17761"/>
    </source>
</evidence>
<sequence>MNQKNLKNLTDEIKDVYESLKSDMSSGGNSLILEANRKIGKLLVKTEKGLGDKEKESGSWIKGISKELKKTIQKGFSERMLFYVYKFYQVYGDSKLSPKLSWSHYRSLASISDDSIRKKLEIESIKNNWNRDELAMRIREAGELRQARVIRWKRPSGELFHYKVREMNQNPKSYSLDLGFYIYHNLEKGKRYKEGEVYKVSNIRNNWKLTKTNIPISATYCYSGEIERVIDGDTLLVRIDLGFEKEIRQRIRLSGVWALELDSEEGKSSFHQLSKKLPTGTKVIVKTKTKDIYGRYVGDVLYSNIRDVDIFREGIYLNEELSLNENLQEVTK</sequence>
<comment type="caution">
    <text evidence="2">The sequence shown here is derived from an EMBL/GenBank/DDBJ whole genome shotgun (WGS) entry which is preliminary data.</text>
</comment>
<dbReference type="InterPro" id="IPR035437">
    <property type="entry name" value="SNase_OB-fold_sf"/>
</dbReference>
<proteinExistence type="predicted"/>
<dbReference type="RefSeq" id="WP_135617074.1">
    <property type="nucleotide sequence ID" value="NZ_RQFY01000012.1"/>
</dbReference>
<reference evidence="2" key="1">
    <citation type="journal article" date="2019" name="PLoS Negl. Trop. Dis.">
        <title>Revisiting the worldwide diversity of Leptospira species in the environment.</title>
        <authorList>
            <person name="Vincent A.T."/>
            <person name="Schiettekatte O."/>
            <person name="Bourhy P."/>
            <person name="Veyrier F.J."/>
            <person name="Picardeau M."/>
        </authorList>
    </citation>
    <scope>NUCLEOTIDE SEQUENCE [LARGE SCALE GENOMIC DNA]</scope>
    <source>
        <strain evidence="2">201800265</strain>
    </source>
</reference>
<dbReference type="PANTHER" id="PTHR30547">
    <property type="entry name" value="UNCHARACTERIZED PROTEIN YHCG-RELATED"/>
    <property type="match status" value="1"/>
</dbReference>
<protein>
    <submittedName>
        <fullName evidence="2">DUF1016 family protein</fullName>
    </submittedName>
</protein>
<evidence type="ECO:0000313" key="3">
    <source>
        <dbReference type="Proteomes" id="UP000297871"/>
    </source>
</evidence>
<dbReference type="OrthoDB" id="320739at2"/>
<dbReference type="InterPro" id="IPR053148">
    <property type="entry name" value="PD-DEXK-like_domain"/>
</dbReference>
<accession>A0A4R9J4A0</accession>
<dbReference type="Pfam" id="PF17761">
    <property type="entry name" value="DUF1016_N"/>
    <property type="match status" value="1"/>
</dbReference>
<organism evidence="2 3">
    <name type="scientific">Leptospira koniambonensis</name>
    <dbReference type="NCBI Taxonomy" id="2484950"/>
    <lineage>
        <taxon>Bacteria</taxon>
        <taxon>Pseudomonadati</taxon>
        <taxon>Spirochaetota</taxon>
        <taxon>Spirochaetia</taxon>
        <taxon>Leptospirales</taxon>
        <taxon>Leptospiraceae</taxon>
        <taxon>Leptospira</taxon>
    </lineage>
</organism>
<dbReference type="PANTHER" id="PTHR30547:SF5">
    <property type="entry name" value="NUCLEASE YHCG-RELATED"/>
    <property type="match status" value="1"/>
</dbReference>
<dbReference type="Proteomes" id="UP000297871">
    <property type="component" value="Unassembled WGS sequence"/>
</dbReference>
<dbReference type="AlphaFoldDB" id="A0A4R9J4A0"/>
<dbReference type="Gene3D" id="2.40.50.90">
    <property type="match status" value="1"/>
</dbReference>
<feature type="domain" description="YhcG N-terminal" evidence="1">
    <location>
        <begin position="13"/>
        <end position="140"/>
    </location>
</feature>
<dbReference type="SUPFAM" id="SSF50199">
    <property type="entry name" value="Staphylococcal nuclease"/>
    <property type="match status" value="1"/>
</dbReference>
<name>A0A4R9J4A0_9LEPT</name>
<dbReference type="InterPro" id="IPR041527">
    <property type="entry name" value="YhcG_N"/>
</dbReference>
<dbReference type="EMBL" id="RQFY01000012">
    <property type="protein sequence ID" value="TGL28500.1"/>
    <property type="molecule type" value="Genomic_DNA"/>
</dbReference>
<keyword evidence="3" id="KW-1185">Reference proteome</keyword>